<gene>
    <name evidence="1" type="ORF">D5F11_007275</name>
</gene>
<sequence>MSNDENASPENKMDYSRLIYYLKQGREIEFFYDEKEYFIPNYEEGRVILNEEGENLNHYIEDPEEFAEKAKINGLTLKDIFQNQSDKLEIGTIF</sequence>
<organism evidence="1 2">
    <name type="scientific">Siminovitchia terrae</name>
    <name type="common">Bacillus terrae</name>
    <dbReference type="NCBI Taxonomy" id="1914933"/>
    <lineage>
        <taxon>Bacteria</taxon>
        <taxon>Bacillati</taxon>
        <taxon>Bacillota</taxon>
        <taxon>Bacilli</taxon>
        <taxon>Bacillales</taxon>
        <taxon>Bacillaceae</taxon>
        <taxon>Siminovitchia</taxon>
    </lineage>
</organism>
<proteinExistence type="predicted"/>
<name>A0A429XA29_SIMTE</name>
<comment type="caution">
    <text evidence="1">The sequence shown here is derived from an EMBL/GenBank/DDBJ whole genome shotgun (WGS) entry which is preliminary data.</text>
</comment>
<protein>
    <submittedName>
        <fullName evidence="1">Uncharacterized protein</fullName>
    </submittedName>
</protein>
<dbReference type="AlphaFoldDB" id="A0A429XA29"/>
<evidence type="ECO:0000313" key="2">
    <source>
        <dbReference type="Proteomes" id="UP000287296"/>
    </source>
</evidence>
<dbReference type="Proteomes" id="UP000287296">
    <property type="component" value="Unassembled WGS sequence"/>
</dbReference>
<evidence type="ECO:0000313" key="1">
    <source>
        <dbReference type="EMBL" id="RST60246.1"/>
    </source>
</evidence>
<dbReference type="EMBL" id="QYTW02000005">
    <property type="protein sequence ID" value="RST60246.1"/>
    <property type="molecule type" value="Genomic_DNA"/>
</dbReference>
<dbReference type="RefSeq" id="WP_120117565.1">
    <property type="nucleotide sequence ID" value="NZ_BORI01000002.1"/>
</dbReference>
<dbReference type="OrthoDB" id="2456308at2"/>
<reference evidence="1 2" key="1">
    <citation type="submission" date="2018-12" db="EMBL/GenBank/DDBJ databases">
        <authorList>
            <person name="Sun L."/>
            <person name="Chen Z."/>
        </authorList>
    </citation>
    <scope>NUCLEOTIDE SEQUENCE [LARGE SCALE GENOMIC DNA]</scope>
    <source>
        <strain evidence="1 2">LMG 29736</strain>
    </source>
</reference>
<accession>A0A429XA29</accession>